<accession>A0ABS8G2W0</accession>
<dbReference type="EMBL" id="JAJEQX010000024">
    <property type="protein sequence ID" value="MCC2255269.1"/>
    <property type="molecule type" value="Genomic_DNA"/>
</dbReference>
<proteinExistence type="inferred from homology"/>
<evidence type="ECO:0000256" key="2">
    <source>
        <dbReference type="ARBA" id="ARBA00023002"/>
    </source>
</evidence>
<dbReference type="PANTHER" id="PTHR43658:SF8">
    <property type="entry name" value="17-BETA-HYDROXYSTEROID DEHYDROGENASE 14-RELATED"/>
    <property type="match status" value="1"/>
</dbReference>
<comment type="similarity">
    <text evidence="1 3">Belongs to the short-chain dehydrogenases/reductases (SDR) family.</text>
</comment>
<dbReference type="InterPro" id="IPR020904">
    <property type="entry name" value="Sc_DH/Rdtase_CS"/>
</dbReference>
<sequence>MNNFDPKAVGKAIMNSYITDTLPLEDMLYVKGQVTIVTGGTSGLGFCVAQRLCQGGAKVVIASSNEERGGDALALLKSKGYEVSYCRTDVRSEEDVKNLVAFTADTYGSVDILVTSGGSWSFAHIYDLPEEEFQRVIDVNLTGAYRCAKYVSKYMIEHDIKGKMVLVSSNSAFLSQPIFGGYAHYVASKGGIVAMTQELAKELKRFGIMVNTVAPGGMKTPGAVSTGPVHTLPPEKQMEIVQELKVAPIDGVPTADSVAIVVYGMCTKMADGVTGECIVADSGMMRNIVSFQAPCQQYPPKTNK</sequence>
<dbReference type="SUPFAM" id="SSF51735">
    <property type="entry name" value="NAD(P)-binding Rossmann-fold domains"/>
    <property type="match status" value="1"/>
</dbReference>
<evidence type="ECO:0000313" key="4">
    <source>
        <dbReference type="EMBL" id="MCC2255269.1"/>
    </source>
</evidence>
<keyword evidence="5" id="KW-1185">Reference proteome</keyword>
<dbReference type="InterPro" id="IPR036291">
    <property type="entry name" value="NAD(P)-bd_dom_sf"/>
</dbReference>
<dbReference type="PRINTS" id="PR00080">
    <property type="entry name" value="SDRFAMILY"/>
</dbReference>
<dbReference type="PROSITE" id="PS00061">
    <property type="entry name" value="ADH_SHORT"/>
    <property type="match status" value="1"/>
</dbReference>
<organism evidence="4 5">
    <name type="scientific">Ruminococcus turbiniformis</name>
    <dbReference type="NCBI Taxonomy" id="2881258"/>
    <lineage>
        <taxon>Bacteria</taxon>
        <taxon>Bacillati</taxon>
        <taxon>Bacillota</taxon>
        <taxon>Clostridia</taxon>
        <taxon>Eubacteriales</taxon>
        <taxon>Oscillospiraceae</taxon>
        <taxon>Ruminococcus</taxon>
    </lineage>
</organism>
<keyword evidence="2" id="KW-0560">Oxidoreductase</keyword>
<evidence type="ECO:0000256" key="3">
    <source>
        <dbReference type="RuleBase" id="RU000363"/>
    </source>
</evidence>
<comment type="caution">
    <text evidence="4">The sequence shown here is derived from an EMBL/GenBank/DDBJ whole genome shotgun (WGS) entry which is preliminary data.</text>
</comment>
<dbReference type="InterPro" id="IPR002347">
    <property type="entry name" value="SDR_fam"/>
</dbReference>
<dbReference type="Gene3D" id="3.40.50.720">
    <property type="entry name" value="NAD(P)-binding Rossmann-like Domain"/>
    <property type="match status" value="1"/>
</dbReference>
<dbReference type="Proteomes" id="UP001198151">
    <property type="component" value="Unassembled WGS sequence"/>
</dbReference>
<protein>
    <submittedName>
        <fullName evidence="4">SDR family oxidoreductase</fullName>
    </submittedName>
</protein>
<evidence type="ECO:0000256" key="1">
    <source>
        <dbReference type="ARBA" id="ARBA00006484"/>
    </source>
</evidence>
<evidence type="ECO:0000313" key="5">
    <source>
        <dbReference type="Proteomes" id="UP001198151"/>
    </source>
</evidence>
<dbReference type="PRINTS" id="PR00081">
    <property type="entry name" value="GDHRDH"/>
</dbReference>
<name>A0ABS8G2W0_9FIRM</name>
<gene>
    <name evidence="4" type="ORF">LKD70_12720</name>
</gene>
<dbReference type="Pfam" id="PF00106">
    <property type="entry name" value="adh_short"/>
    <property type="match status" value="1"/>
</dbReference>
<dbReference type="RefSeq" id="WP_227708343.1">
    <property type="nucleotide sequence ID" value="NZ_JAJEQX010000024.1"/>
</dbReference>
<reference evidence="4 5" key="1">
    <citation type="submission" date="2021-10" db="EMBL/GenBank/DDBJ databases">
        <title>Anaerobic single-cell dispensing facilitates the cultivation of human gut bacteria.</title>
        <authorList>
            <person name="Afrizal A."/>
        </authorList>
    </citation>
    <scope>NUCLEOTIDE SEQUENCE [LARGE SCALE GENOMIC DNA]</scope>
    <source>
        <strain evidence="4 5">CLA-AA-H200</strain>
    </source>
</reference>
<dbReference type="CDD" id="cd05233">
    <property type="entry name" value="SDR_c"/>
    <property type="match status" value="1"/>
</dbReference>
<dbReference type="PANTHER" id="PTHR43658">
    <property type="entry name" value="SHORT-CHAIN DEHYDROGENASE/REDUCTASE"/>
    <property type="match status" value="1"/>
</dbReference>